<gene>
    <name evidence="3" type="ORF">TrST_g13541</name>
</gene>
<dbReference type="InterPro" id="IPR011989">
    <property type="entry name" value="ARM-like"/>
</dbReference>
<sequence length="418" mass="45879">MTIKFKIMFKRGLLVAFTFLAITLPLVAAVEFEATGEWQVLPDGDSVPAGLHVRVDMTTGQRWAKIASSGDDELITTQEQVEAMRSGNYGGGGEGGKPGTSSSLIVTEPKPPPTFDYDLMYRTYLRIPSAVRPPLPDRDALSDEDWEAAMKQIWEDRQKTLKEAMDNIVDVPDVLQEMINKIANSSSPLTPTPTQVEDLIFELGELEYLLSDLDVARDFYILGGWPILINLLSHSDPSILDLALHCVGTAVKNAGEFEDWMLENDAMAMRSVVALLDGGDGGDSVGNNNNNKLIYALGSMLRGNADVLNKFRELGGPEKLLKAGRTFEGKALTKACALAGDIELEGWCVPCSRVLLISESMGDHETALKSLRSFKCRDVEGTKVRGALKGVQKKWGKMDKEWRQEVEALAQSVIESLK</sequence>
<feature type="region of interest" description="Disordered" evidence="1">
    <location>
        <begin position="85"/>
        <end position="108"/>
    </location>
</feature>
<keyword evidence="4" id="KW-1185">Reference proteome</keyword>
<dbReference type="AlphaFoldDB" id="A0A9W6ZKK3"/>
<evidence type="ECO:0008006" key="5">
    <source>
        <dbReference type="Google" id="ProtNLM"/>
    </source>
</evidence>
<keyword evidence="2" id="KW-0732">Signal</keyword>
<comment type="caution">
    <text evidence="3">The sequence shown here is derived from an EMBL/GenBank/DDBJ whole genome shotgun (WGS) entry which is preliminary data.</text>
</comment>
<dbReference type="Gene3D" id="1.25.10.10">
    <property type="entry name" value="Leucine-rich Repeat Variant"/>
    <property type="match status" value="1"/>
</dbReference>
<dbReference type="PANTHER" id="PTHR19316:SF18">
    <property type="entry name" value="HSP70-BINDING PROTEIN 1"/>
    <property type="match status" value="1"/>
</dbReference>
<feature type="signal peptide" evidence="2">
    <location>
        <begin position="1"/>
        <end position="29"/>
    </location>
</feature>
<reference evidence="4" key="1">
    <citation type="journal article" date="2023" name="Commun. Biol.">
        <title>Genome analysis of Parmales, the sister group of diatoms, reveals the evolutionary specialization of diatoms from phago-mixotrophs to photoautotrophs.</title>
        <authorList>
            <person name="Ban H."/>
            <person name="Sato S."/>
            <person name="Yoshikawa S."/>
            <person name="Yamada K."/>
            <person name="Nakamura Y."/>
            <person name="Ichinomiya M."/>
            <person name="Sato N."/>
            <person name="Blanc-Mathieu R."/>
            <person name="Endo H."/>
            <person name="Kuwata A."/>
            <person name="Ogata H."/>
        </authorList>
    </citation>
    <scope>NUCLEOTIDE SEQUENCE [LARGE SCALE GENOMIC DNA]</scope>
    <source>
        <strain evidence="4">NIES 3701</strain>
    </source>
</reference>
<dbReference type="SUPFAM" id="SSF48371">
    <property type="entry name" value="ARM repeat"/>
    <property type="match status" value="1"/>
</dbReference>
<name>A0A9W6ZKK3_9STRA</name>
<accession>A0A9W6ZKK3</accession>
<dbReference type="EMBL" id="BRXY01000013">
    <property type="protein sequence ID" value="GMH52718.1"/>
    <property type="molecule type" value="Genomic_DNA"/>
</dbReference>
<dbReference type="GO" id="GO:0005783">
    <property type="term" value="C:endoplasmic reticulum"/>
    <property type="evidence" value="ECO:0007669"/>
    <property type="project" value="TreeGrafter"/>
</dbReference>
<dbReference type="Proteomes" id="UP001165085">
    <property type="component" value="Unassembled WGS sequence"/>
</dbReference>
<organism evidence="3 4">
    <name type="scientific">Triparma strigata</name>
    <dbReference type="NCBI Taxonomy" id="1606541"/>
    <lineage>
        <taxon>Eukaryota</taxon>
        <taxon>Sar</taxon>
        <taxon>Stramenopiles</taxon>
        <taxon>Ochrophyta</taxon>
        <taxon>Bolidophyceae</taxon>
        <taxon>Parmales</taxon>
        <taxon>Triparmaceae</taxon>
        <taxon>Triparma</taxon>
    </lineage>
</organism>
<feature type="chain" id="PRO_5040900908" description="Nucleotide exchange factor SIL1" evidence="2">
    <location>
        <begin position="30"/>
        <end position="418"/>
    </location>
</feature>
<evidence type="ECO:0000313" key="4">
    <source>
        <dbReference type="Proteomes" id="UP001165085"/>
    </source>
</evidence>
<dbReference type="InterPro" id="IPR016024">
    <property type="entry name" value="ARM-type_fold"/>
</dbReference>
<feature type="compositionally biased region" description="Gly residues" evidence="1">
    <location>
        <begin position="88"/>
        <end position="98"/>
    </location>
</feature>
<dbReference type="OrthoDB" id="195523at2759"/>
<proteinExistence type="predicted"/>
<protein>
    <recommendedName>
        <fullName evidence="5">Nucleotide exchange factor SIL1</fullName>
    </recommendedName>
</protein>
<dbReference type="PANTHER" id="PTHR19316">
    <property type="entry name" value="PROTEIN FOLDING REGULATOR"/>
    <property type="match status" value="1"/>
</dbReference>
<evidence type="ECO:0000256" key="2">
    <source>
        <dbReference type="SAM" id="SignalP"/>
    </source>
</evidence>
<dbReference type="InterPro" id="IPR050693">
    <property type="entry name" value="Hsp70_NEF-Inhibitors"/>
</dbReference>
<evidence type="ECO:0000313" key="3">
    <source>
        <dbReference type="EMBL" id="GMH52718.1"/>
    </source>
</evidence>
<dbReference type="GO" id="GO:0000774">
    <property type="term" value="F:adenyl-nucleotide exchange factor activity"/>
    <property type="evidence" value="ECO:0007669"/>
    <property type="project" value="TreeGrafter"/>
</dbReference>
<evidence type="ECO:0000256" key="1">
    <source>
        <dbReference type="SAM" id="MobiDB-lite"/>
    </source>
</evidence>